<feature type="transmembrane region" description="Helical" evidence="6">
    <location>
        <begin position="470"/>
        <end position="496"/>
    </location>
</feature>
<feature type="transmembrane region" description="Helical" evidence="6">
    <location>
        <begin position="560"/>
        <end position="578"/>
    </location>
</feature>
<keyword evidence="10" id="KW-1185">Reference proteome</keyword>
<dbReference type="Pfam" id="PF13567">
    <property type="entry name" value="DUF4131"/>
    <property type="match status" value="1"/>
</dbReference>
<dbReference type="PANTHER" id="PTHR30619">
    <property type="entry name" value="DNA INTERNALIZATION/COMPETENCE PROTEIN COMEC/REC2"/>
    <property type="match status" value="1"/>
</dbReference>
<evidence type="ECO:0000313" key="10">
    <source>
        <dbReference type="Proteomes" id="UP001343492"/>
    </source>
</evidence>
<evidence type="ECO:0000256" key="4">
    <source>
        <dbReference type="ARBA" id="ARBA00022989"/>
    </source>
</evidence>
<dbReference type="EMBL" id="JAZDQV010000001">
    <property type="protein sequence ID" value="MEE1876356.1"/>
    <property type="molecule type" value="Genomic_DNA"/>
</dbReference>
<evidence type="ECO:0000256" key="2">
    <source>
        <dbReference type="ARBA" id="ARBA00022475"/>
    </source>
</evidence>
<feature type="transmembrane region" description="Helical" evidence="6">
    <location>
        <begin position="505"/>
        <end position="524"/>
    </location>
</feature>
<feature type="domain" description="ComEC/Rec2-related protein" evidence="7">
    <location>
        <begin position="276"/>
        <end position="556"/>
    </location>
</feature>
<evidence type="ECO:0000313" key="9">
    <source>
        <dbReference type="EMBL" id="MEE1876356.1"/>
    </source>
</evidence>
<feature type="transmembrane region" description="Helical" evidence="6">
    <location>
        <begin position="298"/>
        <end position="317"/>
    </location>
</feature>
<proteinExistence type="predicted"/>
<dbReference type="Proteomes" id="UP001343492">
    <property type="component" value="Unassembled WGS sequence"/>
</dbReference>
<accession>A0ABU7GBP3</accession>
<feature type="domain" description="DUF4131" evidence="8">
    <location>
        <begin position="73"/>
        <end position="235"/>
    </location>
</feature>
<protein>
    <submittedName>
        <fullName evidence="9">ComEC/Rec2 family competence protein</fullName>
    </submittedName>
</protein>
<dbReference type="PANTHER" id="PTHR30619:SF1">
    <property type="entry name" value="RECOMBINATION PROTEIN 2"/>
    <property type="match status" value="1"/>
</dbReference>
<feature type="transmembrane region" description="Helical" evidence="6">
    <location>
        <begin position="381"/>
        <end position="398"/>
    </location>
</feature>
<gene>
    <name evidence="9" type="ORF">VRS74_01485</name>
</gene>
<comment type="subcellular location">
    <subcellularLocation>
        <location evidence="1">Cell membrane</location>
        <topology evidence="1">Multi-pass membrane protein</topology>
    </subcellularLocation>
</comment>
<reference evidence="9 10" key="1">
    <citation type="submission" date="2024-01" db="EMBL/GenBank/DDBJ databases">
        <title>The genome sequence of Erythrobacteraceae sp. strain 1XM1-14.</title>
        <authorList>
            <person name="Liu Y."/>
        </authorList>
    </citation>
    <scope>NUCLEOTIDE SEQUENCE [LARGE SCALE GENOMIC DNA]</scope>
    <source>
        <strain evidence="9 10">1XM1-14</strain>
    </source>
</reference>
<feature type="transmembrane region" description="Helical" evidence="6">
    <location>
        <begin position="104"/>
        <end position="126"/>
    </location>
</feature>
<organism evidence="9 10">
    <name type="scientific">Altererythrobacter litoralis</name>
    <dbReference type="NCBI Taxonomy" id="3113904"/>
    <lineage>
        <taxon>Bacteria</taxon>
        <taxon>Pseudomonadati</taxon>
        <taxon>Pseudomonadota</taxon>
        <taxon>Alphaproteobacteria</taxon>
        <taxon>Sphingomonadales</taxon>
        <taxon>Erythrobacteraceae</taxon>
        <taxon>Altererythrobacter</taxon>
    </lineage>
</organism>
<feature type="transmembrane region" description="Helical" evidence="6">
    <location>
        <begin position="442"/>
        <end position="464"/>
    </location>
</feature>
<keyword evidence="4 6" id="KW-1133">Transmembrane helix</keyword>
<name>A0ABU7GBP3_9SPHN</name>
<evidence type="ECO:0000256" key="5">
    <source>
        <dbReference type="ARBA" id="ARBA00023136"/>
    </source>
</evidence>
<dbReference type="RefSeq" id="WP_354143463.1">
    <property type="nucleotide sequence ID" value="NZ_JAZDQV010000001.1"/>
</dbReference>
<feature type="transmembrane region" description="Helical" evidence="6">
    <location>
        <begin position="536"/>
        <end position="553"/>
    </location>
</feature>
<dbReference type="Pfam" id="PF03772">
    <property type="entry name" value="Competence"/>
    <property type="match status" value="1"/>
</dbReference>
<feature type="transmembrane region" description="Helical" evidence="6">
    <location>
        <begin position="51"/>
        <end position="68"/>
    </location>
</feature>
<dbReference type="NCBIfam" id="TIGR00360">
    <property type="entry name" value="ComEC_N-term"/>
    <property type="match status" value="1"/>
</dbReference>
<dbReference type="InterPro" id="IPR052159">
    <property type="entry name" value="Competence_DNA_uptake"/>
</dbReference>
<evidence type="ECO:0000256" key="1">
    <source>
        <dbReference type="ARBA" id="ARBA00004651"/>
    </source>
</evidence>
<keyword evidence="5 6" id="KW-0472">Membrane</keyword>
<dbReference type="InterPro" id="IPR025405">
    <property type="entry name" value="DUF4131"/>
</dbReference>
<feature type="transmembrane region" description="Helical" evidence="6">
    <location>
        <begin position="74"/>
        <end position="92"/>
    </location>
</feature>
<keyword evidence="3 6" id="KW-0812">Transmembrane</keyword>
<comment type="caution">
    <text evidence="9">The sequence shown here is derived from an EMBL/GenBank/DDBJ whole genome shotgun (WGS) entry which is preliminary data.</text>
</comment>
<dbReference type="InterPro" id="IPR004477">
    <property type="entry name" value="ComEC_N"/>
</dbReference>
<keyword evidence="2" id="KW-1003">Cell membrane</keyword>
<evidence type="ECO:0000256" key="3">
    <source>
        <dbReference type="ARBA" id="ARBA00022692"/>
    </source>
</evidence>
<evidence type="ECO:0000256" key="6">
    <source>
        <dbReference type="SAM" id="Phobius"/>
    </source>
</evidence>
<feature type="transmembrane region" description="Helical" evidence="6">
    <location>
        <begin position="329"/>
        <end position="351"/>
    </location>
</feature>
<evidence type="ECO:0000259" key="7">
    <source>
        <dbReference type="Pfam" id="PF03772"/>
    </source>
</evidence>
<sequence>MATPHTPVVPIANGADAGDAAVQRHWRKVPRMSSLVENAEQFLASAGFDRGPWLAVVFALGIASWFVLDTPWQWSAGIGAGLLLALAGAALWRDGIAANGASRAHLRQSLVAIGLFFAAGIAVVWMRSEAVGAHAIDYPRVERLQGYVLEREDRPAEDRVRLILAVRDAETGEARKLRINVPIEQMDARIAEGAVVRVRARLMPPAPPMLPGSYDFARAAWFQGLSATGSAMGAIEVVQSAPPEEGGLASVQRALSGHVRSHLSGAPGSIAAAFASGDRGAISVADEDAMRDAGLTHLLSISGLHVSAVIGGAYLLAMKLLALWPGLALRVRLPIAAAAIGALAGIGYTLLTGAEVPTVRSCIAALLVLGALALGRDPLSLRMIAVAGFAVMLVWPEALVGPSFQMSFAAVIAIVALHNSAPVKAFLAPREEGWLAWVGRRGGMLLVTGLVIEIALMPIVLFHFHRAGVYGAFANVVAIPLVTFITMPLIAIALLLDLVGLGAPVWWLVGQSIELLLAIAHWTAAQPGAVKLMPQMGGITFAMFIAGGLWLALWKGQRRLLGLVPAAIATAFFVATPVPDVLISGDGRHVGITVPGKDGEGTRLVTLRDSRSSYTRDNLLELVGVEAEPVLLADWPGSRCSEDFCVASIERGGRNWSLLLARNNLQIEERALAAACERADIVVADRWLPRSCRPRWLKADRRFLQRSGGIAIVLEDEAIRRVADHQGEHGWWRAGRRD</sequence>
<feature type="transmembrane region" description="Helical" evidence="6">
    <location>
        <begin position="404"/>
        <end position="421"/>
    </location>
</feature>
<evidence type="ECO:0000259" key="8">
    <source>
        <dbReference type="Pfam" id="PF13567"/>
    </source>
</evidence>